<proteinExistence type="inferred from homology"/>
<sequence>MTQEFRIDASLFGITTGVFVLVGIVLCVIPCFFKNKTHLSTILVTVIGTVCCFWLFWFCTFAMQSNPIIAPSY</sequence>
<keyword evidence="5" id="KW-0375">Hydrogen ion transport</keyword>
<dbReference type="VEuPathDB" id="GiardiaDB:SS50377_23931"/>
<evidence type="ECO:0000313" key="12">
    <source>
        <dbReference type="Proteomes" id="UP000018208"/>
    </source>
</evidence>
<evidence type="ECO:0000256" key="7">
    <source>
        <dbReference type="ARBA" id="ARBA00023065"/>
    </source>
</evidence>
<keyword evidence="3" id="KW-0813">Transport</keyword>
<feature type="transmembrane region" description="Helical" evidence="9">
    <location>
        <begin position="40"/>
        <end position="63"/>
    </location>
</feature>
<dbReference type="GO" id="GO:0046961">
    <property type="term" value="F:proton-transporting ATPase activity, rotational mechanism"/>
    <property type="evidence" value="ECO:0007669"/>
    <property type="project" value="InterPro"/>
</dbReference>
<dbReference type="GO" id="GO:0033179">
    <property type="term" value="C:proton-transporting V-type ATPase, V0 domain"/>
    <property type="evidence" value="ECO:0007669"/>
    <property type="project" value="InterPro"/>
</dbReference>
<keyword evidence="8 9" id="KW-0472">Membrane</keyword>
<evidence type="ECO:0000256" key="6">
    <source>
        <dbReference type="ARBA" id="ARBA00022989"/>
    </source>
</evidence>
<evidence type="ECO:0000313" key="10">
    <source>
        <dbReference type="EMBL" id="EST48324.1"/>
    </source>
</evidence>
<keyword evidence="6 9" id="KW-1133">Transmembrane helix</keyword>
<evidence type="ECO:0000256" key="2">
    <source>
        <dbReference type="ARBA" id="ARBA00008328"/>
    </source>
</evidence>
<evidence type="ECO:0000256" key="9">
    <source>
        <dbReference type="SAM" id="Phobius"/>
    </source>
</evidence>
<dbReference type="EMBL" id="AUWU02000004">
    <property type="protein sequence ID" value="KAH0573996.1"/>
    <property type="molecule type" value="Genomic_DNA"/>
</dbReference>
<dbReference type="Proteomes" id="UP000018208">
    <property type="component" value="Unassembled WGS sequence"/>
</dbReference>
<accession>V6M4P5</accession>
<comment type="subcellular location">
    <subcellularLocation>
        <location evidence="1">Membrane</location>
        <topology evidence="1">Multi-pass membrane protein</topology>
    </subcellularLocation>
</comment>
<keyword evidence="12" id="KW-1185">Reference proteome</keyword>
<reference evidence="11" key="2">
    <citation type="submission" date="2020-12" db="EMBL/GenBank/DDBJ databases">
        <title>New Spironucleus salmonicida genome in near-complete chromosomes.</title>
        <authorList>
            <person name="Xu F."/>
            <person name="Kurt Z."/>
            <person name="Jimenez-Gonzalez A."/>
            <person name="Astvaldsson A."/>
            <person name="Andersson J.O."/>
            <person name="Svard S.G."/>
        </authorList>
    </citation>
    <scope>NUCLEOTIDE SEQUENCE</scope>
    <source>
        <strain evidence="11">ATCC 50377</strain>
    </source>
</reference>
<evidence type="ECO:0000256" key="5">
    <source>
        <dbReference type="ARBA" id="ARBA00022781"/>
    </source>
</evidence>
<gene>
    <name evidence="10" type="ORF">SS50377_11527</name>
    <name evidence="11" type="ORF">SS50377_23931</name>
</gene>
<dbReference type="InterPro" id="IPR008389">
    <property type="entry name" value="ATPase_V0-cplx_e1/e2_su"/>
</dbReference>
<name>V6M4P5_9EUKA</name>
<evidence type="ECO:0000256" key="8">
    <source>
        <dbReference type="ARBA" id="ARBA00023136"/>
    </source>
</evidence>
<keyword evidence="4 9" id="KW-0812">Transmembrane</keyword>
<evidence type="ECO:0000256" key="3">
    <source>
        <dbReference type="ARBA" id="ARBA00022448"/>
    </source>
</evidence>
<evidence type="ECO:0000313" key="11">
    <source>
        <dbReference type="EMBL" id="KAH0573996.1"/>
    </source>
</evidence>
<dbReference type="Pfam" id="PF05493">
    <property type="entry name" value="ATP_synt_H"/>
    <property type="match status" value="1"/>
</dbReference>
<protein>
    <submittedName>
        <fullName evidence="11">ATP synthase subunit H</fullName>
    </submittedName>
    <submittedName>
        <fullName evidence="10">Transmembrane domain-containing protein</fullName>
    </submittedName>
</protein>
<dbReference type="EMBL" id="KI545993">
    <property type="protein sequence ID" value="EST48324.1"/>
    <property type="molecule type" value="Genomic_DNA"/>
</dbReference>
<reference evidence="10 11" key="1">
    <citation type="journal article" date="2014" name="PLoS Genet.">
        <title>The Genome of Spironucleus salmonicida Highlights a Fish Pathogen Adapted to Fluctuating Environments.</title>
        <authorList>
            <person name="Xu F."/>
            <person name="Jerlstrom-Hultqvist J."/>
            <person name="Einarsson E."/>
            <person name="Astvaldsson A."/>
            <person name="Svard S.G."/>
            <person name="Andersson J.O."/>
        </authorList>
    </citation>
    <scope>NUCLEOTIDE SEQUENCE</scope>
    <source>
        <strain evidence="11">ATCC 50377</strain>
    </source>
</reference>
<feature type="transmembrane region" description="Helical" evidence="9">
    <location>
        <begin position="12"/>
        <end position="33"/>
    </location>
</feature>
<evidence type="ECO:0000256" key="1">
    <source>
        <dbReference type="ARBA" id="ARBA00004141"/>
    </source>
</evidence>
<comment type="similarity">
    <text evidence="2">Belongs to the V-ATPase e1/e2 subunit family.</text>
</comment>
<dbReference type="AlphaFoldDB" id="V6M4P5"/>
<keyword evidence="7" id="KW-0406">Ion transport</keyword>
<dbReference type="OrthoDB" id="1508846at2759"/>
<organism evidence="10">
    <name type="scientific">Spironucleus salmonicida</name>
    <dbReference type="NCBI Taxonomy" id="348837"/>
    <lineage>
        <taxon>Eukaryota</taxon>
        <taxon>Metamonada</taxon>
        <taxon>Diplomonadida</taxon>
        <taxon>Hexamitidae</taxon>
        <taxon>Hexamitinae</taxon>
        <taxon>Spironucleus</taxon>
    </lineage>
</organism>
<evidence type="ECO:0000256" key="4">
    <source>
        <dbReference type="ARBA" id="ARBA00022692"/>
    </source>
</evidence>